<accession>A0A9J6NW95</accession>
<evidence type="ECO:0000313" key="2">
    <source>
        <dbReference type="Proteomes" id="UP001056429"/>
    </source>
</evidence>
<gene>
    <name evidence="1" type="ORF">KDK92_00845</name>
</gene>
<organism evidence="1 2">
    <name type="scientific">Oceanirhabdus seepicola</name>
    <dbReference type="NCBI Taxonomy" id="2828781"/>
    <lineage>
        <taxon>Bacteria</taxon>
        <taxon>Bacillati</taxon>
        <taxon>Bacillota</taxon>
        <taxon>Clostridia</taxon>
        <taxon>Eubacteriales</taxon>
        <taxon>Clostridiaceae</taxon>
        <taxon>Oceanirhabdus</taxon>
    </lineage>
</organism>
<dbReference type="Proteomes" id="UP001056429">
    <property type="component" value="Unassembled WGS sequence"/>
</dbReference>
<comment type="caution">
    <text evidence="1">The sequence shown here is derived from an EMBL/GenBank/DDBJ whole genome shotgun (WGS) entry which is preliminary data.</text>
</comment>
<dbReference type="RefSeq" id="WP_250857126.1">
    <property type="nucleotide sequence ID" value="NZ_JAGSOJ010000001.1"/>
</dbReference>
<sequence>MGQFDKNQRIRFKLNDHASLTDALKQYKVLLQQDEVVIHQVYDIDFVYVEDGEDHPLLLEHAELEILEKIRNISESDYYTERDFNSTGSEGLFFSHCLKHPQLKSEIVDTVKEIVNYSRRHNDTWEMWSDDCGVFGIDPVYMLAEKYHEYTYLIGAYIIPYWDTEHAPYVMEYLERIYLDRGFTDDVLKTFCYCDNIEGRQSILSKGWQSSEENPFDLEAYFKETPERYKRFKTLMKERFKEQPYLQYTEDDYTDRPVEDFYRSILYSRTSDDEDYYDFEDLDLEEIFIEGTYDNEAYNLQTEIEDYIGKPLAEPYKDSMERYDKESEEALEDDTVWEDFFLNGFENGEEMWNYIMYGEDDSILDKIQPVDILKLSKDKKLKISKKFDWFIGGFDSLEGEFPRIFESFLEQYYDVDQALRNNGMIISINGNDTTGRQAVICALDIFYRLMGRPVFSYDLFELITSSKVMTPSAFRERYHNTDETSMKSLTQLIADFSTSREVFSPQLDRIYEIINEDRSKALSLFQGKALDILDEKEVSMCLSKDLLNRPYQIELYKQGLLNKTHNIVMSMYLLYKDYQNRVMDDLSKFLLDFVEKNAITNLMNVIKNYSDLTDEELETVKKYIKGKPMPPRELMMKAMMGKEPLTDEEKSLLNPKFEPVKLEEAVDLLRIRLEHEINSDDPQIHYEIFSDYEDDSINILLAALYLGSCKFNLPSSKAYKNAYTLLFELAPIKVINSTSYLYHSSYRSKLDNVDYWYDFERDMKKISKDKSSYLAWELLDNDDPRYDALVQAYIDDEENSGFSFIKVDTREDIEKALSLLPVSNQTRFYEEVTEKDDSIVIDGQAKIFYGYIPMLIKESHVNSTNVSNEEIHSISNDLIDFIEGNIELTELDYTKSIIEDLSPISGFTENLWALDETKRNRLFDYIFQFGLESISAAYDRYNVEPVDYLELLINHKVEYNLISSFLVKYGDYEAFSEYLKIYNPSEHIKEMNIDTRIKALELASGTSLGKEFINDFLDDPSDRVNNYAKSLL</sequence>
<reference evidence="1" key="2">
    <citation type="submission" date="2021-04" db="EMBL/GenBank/DDBJ databases">
        <authorList>
            <person name="Dong X."/>
        </authorList>
    </citation>
    <scope>NUCLEOTIDE SEQUENCE</scope>
    <source>
        <strain evidence="1">ZWT</strain>
    </source>
</reference>
<dbReference type="AlphaFoldDB" id="A0A9J6NW95"/>
<evidence type="ECO:0000313" key="1">
    <source>
        <dbReference type="EMBL" id="MCM1988270.1"/>
    </source>
</evidence>
<keyword evidence="2" id="KW-1185">Reference proteome</keyword>
<protein>
    <submittedName>
        <fullName evidence="1">Uncharacterized protein</fullName>
    </submittedName>
</protein>
<reference evidence="1" key="1">
    <citation type="journal article" date="2021" name="mSystems">
        <title>Bacteria and Archaea Synergistically Convert Glycine Betaine to Biogenic Methane in the Formosa Cold Seep of the South China Sea.</title>
        <authorList>
            <person name="Li L."/>
            <person name="Zhang W."/>
            <person name="Zhang S."/>
            <person name="Song L."/>
            <person name="Sun Q."/>
            <person name="Zhang H."/>
            <person name="Xiang H."/>
            <person name="Dong X."/>
        </authorList>
    </citation>
    <scope>NUCLEOTIDE SEQUENCE</scope>
    <source>
        <strain evidence="1">ZWT</strain>
    </source>
</reference>
<proteinExistence type="predicted"/>
<dbReference type="EMBL" id="JAGSOJ010000001">
    <property type="protein sequence ID" value="MCM1988270.1"/>
    <property type="molecule type" value="Genomic_DNA"/>
</dbReference>
<name>A0A9J6NW95_9CLOT</name>